<reference evidence="1 2" key="1">
    <citation type="submission" date="2024-02" db="EMBL/GenBank/DDBJ databases">
        <title>Chromosome-scale genome assembly of the rough periwinkle Littorina saxatilis.</title>
        <authorList>
            <person name="De Jode A."/>
            <person name="Faria R."/>
            <person name="Formenti G."/>
            <person name="Sims Y."/>
            <person name="Smith T.P."/>
            <person name="Tracey A."/>
            <person name="Wood J.M.D."/>
            <person name="Zagrodzka Z.B."/>
            <person name="Johannesson K."/>
            <person name="Butlin R.K."/>
            <person name="Leder E.H."/>
        </authorList>
    </citation>
    <scope>NUCLEOTIDE SEQUENCE [LARGE SCALE GENOMIC DNA]</scope>
    <source>
        <strain evidence="1">Snail1</strain>
        <tissue evidence="1">Muscle</tissue>
    </source>
</reference>
<protein>
    <submittedName>
        <fullName evidence="1">Uncharacterized protein</fullName>
    </submittedName>
</protein>
<proteinExistence type="predicted"/>
<accession>A0AAN9AS06</accession>
<keyword evidence="2" id="KW-1185">Reference proteome</keyword>
<dbReference type="EMBL" id="JBAMIC010000022">
    <property type="protein sequence ID" value="KAK7092108.1"/>
    <property type="molecule type" value="Genomic_DNA"/>
</dbReference>
<organism evidence="1 2">
    <name type="scientific">Littorina saxatilis</name>
    <dbReference type="NCBI Taxonomy" id="31220"/>
    <lineage>
        <taxon>Eukaryota</taxon>
        <taxon>Metazoa</taxon>
        <taxon>Spiralia</taxon>
        <taxon>Lophotrochozoa</taxon>
        <taxon>Mollusca</taxon>
        <taxon>Gastropoda</taxon>
        <taxon>Caenogastropoda</taxon>
        <taxon>Littorinimorpha</taxon>
        <taxon>Littorinoidea</taxon>
        <taxon>Littorinidae</taxon>
        <taxon>Littorina</taxon>
    </lineage>
</organism>
<evidence type="ECO:0000313" key="1">
    <source>
        <dbReference type="EMBL" id="KAK7092108.1"/>
    </source>
</evidence>
<dbReference type="AlphaFoldDB" id="A0AAN9AS06"/>
<comment type="caution">
    <text evidence="1">The sequence shown here is derived from an EMBL/GenBank/DDBJ whole genome shotgun (WGS) entry which is preliminary data.</text>
</comment>
<name>A0AAN9AS06_9CAEN</name>
<evidence type="ECO:0000313" key="2">
    <source>
        <dbReference type="Proteomes" id="UP001374579"/>
    </source>
</evidence>
<dbReference type="Proteomes" id="UP001374579">
    <property type="component" value="Unassembled WGS sequence"/>
</dbReference>
<sequence length="76" mass="8249">MVTRGEFYAGSRLLKDFVPVVGLPLDQLNFLVCQTVGLLLAIPLRTVLSPTRVSSQVRLTVELVAGIALTVFCFGQ</sequence>
<gene>
    <name evidence="1" type="ORF">V1264_009709</name>
</gene>